<feature type="region of interest" description="Disordered" evidence="1">
    <location>
        <begin position="23"/>
        <end position="46"/>
    </location>
</feature>
<proteinExistence type="predicted"/>
<dbReference type="EMBL" id="CP009417">
    <property type="protein sequence ID" value="AJD93135.1"/>
    <property type="molecule type" value="Genomic_DNA"/>
</dbReference>
<evidence type="ECO:0000313" key="2">
    <source>
        <dbReference type="EMBL" id="AJD93135.1"/>
    </source>
</evidence>
<sequence>MKQLMVALGLCLTIFIVGCESDSDNTTAQAKPVEESSEAKDKVEPKKPKKVIVSEEHIQKWILDNEQSYYFEYPSVDVQEHLVELTLIGENYGIFCCQNPRITEEEVKPLAEYIQRQYRKYMGRTPMVEVTTYYGQEFYTAKP</sequence>
<geneLocation type="plasmid" evidence="3"/>
<protein>
    <recommendedName>
        <fullName evidence="4">Lipoprotein</fullName>
    </recommendedName>
</protein>
<dbReference type="PROSITE" id="PS51257">
    <property type="entry name" value="PROKAR_LIPOPROTEIN"/>
    <property type="match status" value="1"/>
</dbReference>
<evidence type="ECO:0000256" key="1">
    <source>
        <dbReference type="SAM" id="MobiDB-lite"/>
    </source>
</evidence>
<dbReference type="AlphaFoldDB" id="A0A0B5ASC2"/>
<keyword evidence="3" id="KW-1185">Reference proteome</keyword>
<reference evidence="2 3" key="1">
    <citation type="submission" date="2014-08" db="EMBL/GenBank/DDBJ databases">
        <title>Complete genome of a marine bacteria Jeotgalibacillus malaysiensis.</title>
        <authorList>
            <person name="Yaakop A.S."/>
            <person name="Chan K.-G."/>
            <person name="Goh K.M."/>
        </authorList>
    </citation>
    <scope>NUCLEOTIDE SEQUENCE [LARGE SCALE GENOMIC DNA]</scope>
    <source>
        <strain evidence="2 3">D5</strain>
        <plasmid evidence="3">Plasmid</plasmid>
    </source>
</reference>
<dbReference type="BioCyc" id="JESP1508404:G14D9-13101-MONOMER"/>
<gene>
    <name evidence="2" type="ORF">JMA_38170</name>
</gene>
<dbReference type="HOGENOM" id="CLU_1803597_0_0_9"/>
<evidence type="ECO:0008006" key="4">
    <source>
        <dbReference type="Google" id="ProtNLM"/>
    </source>
</evidence>
<organism evidence="2 3">
    <name type="scientific">Jeotgalibacillus malaysiensis</name>
    <dbReference type="NCBI Taxonomy" id="1508404"/>
    <lineage>
        <taxon>Bacteria</taxon>
        <taxon>Bacillati</taxon>
        <taxon>Bacillota</taxon>
        <taxon>Bacilli</taxon>
        <taxon>Bacillales</taxon>
        <taxon>Caryophanaceae</taxon>
        <taxon>Jeotgalibacillus</taxon>
    </lineage>
</organism>
<dbReference type="Proteomes" id="UP000031449">
    <property type="component" value="Plasmid unnamed"/>
</dbReference>
<accession>A0A0B5ASC2</accession>
<dbReference type="KEGG" id="jeo:JMA_38170"/>
<keyword evidence="2" id="KW-0614">Plasmid</keyword>
<name>A0A0B5ASC2_9BACL</name>
<evidence type="ECO:0000313" key="3">
    <source>
        <dbReference type="Proteomes" id="UP000031449"/>
    </source>
</evidence>
<feature type="compositionally biased region" description="Basic and acidic residues" evidence="1">
    <location>
        <begin position="32"/>
        <end position="46"/>
    </location>
</feature>